<evidence type="ECO:0000259" key="3">
    <source>
        <dbReference type="Pfam" id="PF12436"/>
    </source>
</evidence>
<reference evidence="5" key="2">
    <citation type="submission" date="2009-11" db="EMBL/GenBank/DDBJ databases">
        <title>The Genome Sequence of Allomyces macrogynus strain ATCC 38327.</title>
        <authorList>
            <consortium name="The Broad Institute Genome Sequencing Platform"/>
            <person name="Russ C."/>
            <person name="Cuomo C."/>
            <person name="Shea T."/>
            <person name="Young S.K."/>
            <person name="Zeng Q."/>
            <person name="Koehrsen M."/>
            <person name="Haas B."/>
            <person name="Borodovsky M."/>
            <person name="Guigo R."/>
            <person name="Alvarado L."/>
            <person name="Berlin A."/>
            <person name="Borenstein D."/>
            <person name="Chen Z."/>
            <person name="Engels R."/>
            <person name="Freedman E."/>
            <person name="Gellesch M."/>
            <person name="Goldberg J."/>
            <person name="Griggs A."/>
            <person name="Gujja S."/>
            <person name="Heiman D."/>
            <person name="Hepburn T."/>
            <person name="Howarth C."/>
            <person name="Jen D."/>
            <person name="Larson L."/>
            <person name="Lewis B."/>
            <person name="Mehta T."/>
            <person name="Park D."/>
            <person name="Pearson M."/>
            <person name="Roberts A."/>
            <person name="Saif S."/>
            <person name="Shenoy N."/>
            <person name="Sisk P."/>
            <person name="Stolte C."/>
            <person name="Sykes S."/>
            <person name="Walk T."/>
            <person name="White J."/>
            <person name="Yandava C."/>
            <person name="Burger G."/>
            <person name="Gray M.W."/>
            <person name="Holland P.W.H."/>
            <person name="King N."/>
            <person name="Lang F.B.F."/>
            <person name="Roger A.J."/>
            <person name="Ruiz-Trillo I."/>
            <person name="Lander E."/>
            <person name="Nusbaum C."/>
        </authorList>
    </citation>
    <scope>NUCLEOTIDE SEQUENCE [LARGE SCALE GENOMIC DNA]</scope>
    <source>
        <strain evidence="5">ATCC 38327</strain>
    </source>
</reference>
<feature type="region of interest" description="Disordered" evidence="2">
    <location>
        <begin position="352"/>
        <end position="377"/>
    </location>
</feature>
<dbReference type="STRING" id="578462.A0A0L0S1Y6"/>
<evidence type="ECO:0000256" key="2">
    <source>
        <dbReference type="SAM" id="MobiDB-lite"/>
    </source>
</evidence>
<protein>
    <recommendedName>
        <fullName evidence="3">Ubiquitin carboxyl-terminal hydrolase 7 ICP0-binding domain-containing protein</fullName>
    </recommendedName>
</protein>
<feature type="compositionally biased region" description="Low complexity" evidence="2">
    <location>
        <begin position="783"/>
        <end position="813"/>
    </location>
</feature>
<sequence length="1156" mass="121798">MALPRVHHAASARPLPASARRPQGSPAMSWVDPTAPFVAPSPAPARPTNGHAHTYAAGPPLLQLFAPAAQGYALNMFPGPVPAVPAPCGAPPAPPPPPPPMLSAANGPHDVPAWYRFSTDSPELDHADLLGSATAAAVQKPWWPSGHAASLASQASVPSLASHASLDSPVVASRTVPPSVAADAAAADQASPAPLSPFVSRNIWGPAPVAAIPRPPPAAVAAREEPAQVGLAAYQAALHQIGNALQELAGSMAAVGGSLAQDLPTVPAPRAPGSVPAPAPQPESVSAPATPAQPAVPAARNETTTATQTVDTAPTTTATHVQTVRRPFSTRRTQTDATEVHTVHTQTRIKVKSMAVQTDAPEPPPPPPPEPEPTPPVVPERVAAVREPHAIDHHREALLAVQNLRLPPFDPASDVPQVGWIGMFERACMALHLDKSLWHLAMLAHVPRSVATWVLSLSPPALPPTHDPMGPNAWDDYYRPMFTGMFLPPCDHSTLRTHIFALMLKMGQQLGGADPKEPWSSLDNWIDLVANFNCLLRHWPVALEHELFPPRNAEARKGNDGTPATMLHYIYELTRRRLPWAQNVGMDPQPQCESAYVKCPHCIELVRFPDPHDCRAQPAPDTPLKPPALSPPPEPTAPSGTDDAPTKSQRSPAASQQDLPPPRPISVSPLLAPSDPPVVGIESPSSPEPATLPTSTARSTTPVQPRPLPPLAPHAAHVPPAPAMGDLSIVSPLSSPPIEPIPRLQDLIPPEFGLDVEDVLAEMRSVVENQVVDDEVPEPAPPAAATNTAPASHAPAARPAAAASSAHDAAQPHRPAPPPAAPAATTTASSRPPVTVPRYHFSRQYQLQDAHMTVRIINDRSMRARATRAGLTSDPSLTAATEIVVPVATGTVGDVLDAYARHMPHGAEVRLWPMALRMNGTLRPDLALAIMAAERGTLLSAVYRKIAMGAGRAAAAEMGVDGGGGGAPWHAHLRHHDMWMYAEVAASGGEALPPLPKAERKANSVLVLVKKVDGDAAFGHCHVPLHKSVRDTLPLLAAAVGTVPTKQMTVWEEVEDDNEDLVHCRPHLTWRKYGLVAGDILVVSDSPVGPPELEPQEPLPAADSKAARMVNFHRVCEGEVAVMGVPSSHGELGRAGAAAGAGESWAQIVELSEFQL</sequence>
<feature type="compositionally biased region" description="Pro residues" evidence="2">
    <location>
        <begin position="620"/>
        <end position="636"/>
    </location>
</feature>
<feature type="compositionally biased region" description="Basic residues" evidence="2">
    <location>
        <begin position="1"/>
        <end position="10"/>
    </location>
</feature>
<feature type="compositionally biased region" description="Low complexity" evidence="2">
    <location>
        <begin position="822"/>
        <end position="835"/>
    </location>
</feature>
<feature type="region of interest" description="Disordered" evidence="2">
    <location>
        <begin position="772"/>
        <end position="835"/>
    </location>
</feature>
<feature type="domain" description="Ubiquitin carboxyl-terminal hydrolase 7 ICP0-binding" evidence="3">
    <location>
        <begin position="909"/>
        <end position="1084"/>
    </location>
</feature>
<organism evidence="4 5">
    <name type="scientific">Allomyces macrogynus (strain ATCC 38327)</name>
    <name type="common">Allomyces javanicus var. macrogynus</name>
    <dbReference type="NCBI Taxonomy" id="578462"/>
    <lineage>
        <taxon>Eukaryota</taxon>
        <taxon>Fungi</taxon>
        <taxon>Fungi incertae sedis</taxon>
        <taxon>Blastocladiomycota</taxon>
        <taxon>Blastocladiomycetes</taxon>
        <taxon>Blastocladiales</taxon>
        <taxon>Blastocladiaceae</taxon>
        <taxon>Allomyces</taxon>
    </lineage>
</organism>
<feature type="compositionally biased region" description="Polar residues" evidence="2">
    <location>
        <begin position="692"/>
        <end position="701"/>
    </location>
</feature>
<dbReference type="InterPro" id="IPR024729">
    <property type="entry name" value="USP7_ICP0-binding_dom"/>
</dbReference>
<feature type="compositionally biased region" description="Polar residues" evidence="2">
    <location>
        <begin position="646"/>
        <end position="658"/>
    </location>
</feature>
<keyword evidence="5" id="KW-1185">Reference proteome</keyword>
<feature type="region of interest" description="Disordered" evidence="2">
    <location>
        <begin position="264"/>
        <end position="322"/>
    </location>
</feature>
<gene>
    <name evidence="4" type="ORF">AMAG_17919</name>
</gene>
<dbReference type="Pfam" id="PF12436">
    <property type="entry name" value="USP7_ICP0_bdg"/>
    <property type="match status" value="1"/>
</dbReference>
<dbReference type="EMBL" id="GG745330">
    <property type="protein sequence ID" value="KNE56420.1"/>
    <property type="molecule type" value="Genomic_DNA"/>
</dbReference>
<feature type="compositionally biased region" description="Low complexity" evidence="2">
    <location>
        <begin position="11"/>
        <end position="22"/>
    </location>
</feature>
<evidence type="ECO:0000313" key="5">
    <source>
        <dbReference type="Proteomes" id="UP000054350"/>
    </source>
</evidence>
<dbReference type="OrthoDB" id="5584417at2759"/>
<name>A0A0L0S1Y6_ALLM3</name>
<dbReference type="GO" id="GO:0140096">
    <property type="term" value="F:catalytic activity, acting on a protein"/>
    <property type="evidence" value="ECO:0007669"/>
    <property type="project" value="UniProtKB-ARBA"/>
</dbReference>
<dbReference type="PANTHER" id="PTHR48148:SF3">
    <property type="entry name" value="KERATINOCYTE PROLINE-RICH PROTEIN"/>
    <property type="match status" value="1"/>
</dbReference>
<feature type="region of interest" description="Disordered" evidence="2">
    <location>
        <begin position="1"/>
        <end position="33"/>
    </location>
</feature>
<accession>A0A0L0S1Y6</accession>
<proteinExistence type="predicted"/>
<dbReference type="AlphaFoldDB" id="A0A0L0S1Y6"/>
<feature type="compositionally biased region" description="Low complexity" evidence="2">
    <location>
        <begin position="287"/>
        <end position="322"/>
    </location>
</feature>
<evidence type="ECO:0000256" key="1">
    <source>
        <dbReference type="ARBA" id="ARBA00022786"/>
    </source>
</evidence>
<feature type="compositionally biased region" description="Pro residues" evidence="2">
    <location>
        <begin position="361"/>
        <end position="377"/>
    </location>
</feature>
<reference evidence="4 5" key="1">
    <citation type="submission" date="2009-11" db="EMBL/GenBank/DDBJ databases">
        <title>Annotation of Allomyces macrogynus ATCC 38327.</title>
        <authorList>
            <consortium name="The Broad Institute Genome Sequencing Platform"/>
            <person name="Russ C."/>
            <person name="Cuomo C."/>
            <person name="Burger G."/>
            <person name="Gray M.W."/>
            <person name="Holland P.W.H."/>
            <person name="King N."/>
            <person name="Lang F.B.F."/>
            <person name="Roger A.J."/>
            <person name="Ruiz-Trillo I."/>
            <person name="Young S.K."/>
            <person name="Zeng Q."/>
            <person name="Gargeya S."/>
            <person name="Fitzgerald M."/>
            <person name="Haas B."/>
            <person name="Abouelleil A."/>
            <person name="Alvarado L."/>
            <person name="Arachchi H.M."/>
            <person name="Berlin A."/>
            <person name="Chapman S.B."/>
            <person name="Gearin G."/>
            <person name="Goldberg J."/>
            <person name="Griggs A."/>
            <person name="Gujja S."/>
            <person name="Hansen M."/>
            <person name="Heiman D."/>
            <person name="Howarth C."/>
            <person name="Larimer J."/>
            <person name="Lui A."/>
            <person name="MacDonald P.J.P."/>
            <person name="McCowen C."/>
            <person name="Montmayeur A."/>
            <person name="Murphy C."/>
            <person name="Neiman D."/>
            <person name="Pearson M."/>
            <person name="Priest M."/>
            <person name="Roberts A."/>
            <person name="Saif S."/>
            <person name="Shea T."/>
            <person name="Sisk P."/>
            <person name="Stolte C."/>
            <person name="Sykes S."/>
            <person name="Wortman J."/>
            <person name="Nusbaum C."/>
            <person name="Birren B."/>
        </authorList>
    </citation>
    <scope>NUCLEOTIDE SEQUENCE [LARGE SCALE GENOMIC DNA]</scope>
    <source>
        <strain evidence="4 5">ATCC 38327</strain>
    </source>
</reference>
<dbReference type="Proteomes" id="UP000054350">
    <property type="component" value="Unassembled WGS sequence"/>
</dbReference>
<dbReference type="VEuPathDB" id="FungiDB:AMAG_17919"/>
<evidence type="ECO:0000313" key="4">
    <source>
        <dbReference type="EMBL" id="KNE56420.1"/>
    </source>
</evidence>
<feature type="compositionally biased region" description="Pro residues" evidence="2">
    <location>
        <begin position="266"/>
        <end position="281"/>
    </location>
</feature>
<feature type="region of interest" description="Disordered" evidence="2">
    <location>
        <begin position="613"/>
        <end position="720"/>
    </location>
</feature>
<dbReference type="PANTHER" id="PTHR48148">
    <property type="entry name" value="KERATINOCYTE PROLINE-RICH PROTEIN"/>
    <property type="match status" value="1"/>
</dbReference>
<keyword evidence="1" id="KW-0833">Ubl conjugation pathway</keyword>